<evidence type="ECO:0000256" key="1">
    <source>
        <dbReference type="ARBA" id="ARBA00022475"/>
    </source>
</evidence>
<dbReference type="InterPro" id="IPR037118">
    <property type="entry name" value="Val-tRNA_synth_C_sf"/>
</dbReference>
<feature type="domain" description="ABC transporter" evidence="8">
    <location>
        <begin position="313"/>
        <end position="542"/>
    </location>
</feature>
<dbReference type="SMART" id="SM00382">
    <property type="entry name" value="AAA"/>
    <property type="match status" value="2"/>
</dbReference>
<dbReference type="InterPro" id="IPR017871">
    <property type="entry name" value="ABC_transporter-like_CS"/>
</dbReference>
<protein>
    <recommendedName>
        <fullName evidence="6">Probable ATP-binding protein YheS</fullName>
    </recommendedName>
</protein>
<dbReference type="FunFam" id="3.40.50.300:FF:000011">
    <property type="entry name" value="Putative ABC transporter ATP-binding component"/>
    <property type="match status" value="1"/>
</dbReference>
<dbReference type="FunFam" id="3.40.50.300:FF:002053">
    <property type="entry name" value="ABC transporter ATP-binding protein"/>
    <property type="match status" value="1"/>
</dbReference>
<dbReference type="GO" id="GO:0005524">
    <property type="term" value="F:ATP binding"/>
    <property type="evidence" value="ECO:0007669"/>
    <property type="project" value="UniProtKB-KW"/>
</dbReference>
<sequence>MIQLKNLTLRRGVKVVLEGATVTLNPGERVGLVGRNGAGKSSLFALLAGRLHADAGDFDIPAKWRLGEVAQHMPEVDTPATAFVLEGDLPLMDAQAQLAAAEAGDDGEAIALAHMALDEAGVFDAPARAQTLLLGLGFRTEQLEAPVNSFSGGWRMRLQLARALMCPSDLLLLDEPTNHLDLDALVWLEGWLQRYAGTLLVISHDREFLDAITNVTLHLDEAKLTRYGGNYTRFEEMRAERMEQQAAAFAKQQDRIAHLQKFIDRFKAQATKAKQAQSRVKALARMEKLAPVLTASDFSFEFREPVSLPNPMLAMRDVQCGYVGANEDGSDKPIVHGISRTVLAGQRIGILGANGQGKSTVVKTIARAHPALAGTLTEGKGLAIGYFAQQEMDLLHADDTPLQHMVRLAKASAAHLGGEGREQDLRNFLGQFRFMDDMVHQPIGTLSGGEKARLVLASLVWQRPNLLLLDEPTNHLDLQTREALSMALNEFEGSVMLVSHDRALLRETCDEFWLVADGALKPFDGDLDDYQKWLLERSREAQRALSGKASAAKSTPAPAAAAVVSTSAPAAAPVAAPKAGGREDRKAAAAARQALAARTRPLRHEIAQIDQRMEKLVKERDQIEADIVAGKVAGPDMAEAGRQLNHIAAEVAAMEERWLELHEQLEAIEAEG</sequence>
<proteinExistence type="inferred from homology"/>
<evidence type="ECO:0000256" key="5">
    <source>
        <dbReference type="ARBA" id="ARBA00061571"/>
    </source>
</evidence>
<feature type="domain" description="ABC transporter" evidence="8">
    <location>
        <begin position="2"/>
        <end position="246"/>
    </location>
</feature>
<evidence type="ECO:0000256" key="7">
    <source>
        <dbReference type="SAM" id="Coils"/>
    </source>
</evidence>
<keyword evidence="1" id="KW-1003">Cell membrane</keyword>
<keyword evidence="10" id="KW-1185">Reference proteome</keyword>
<dbReference type="PROSITE" id="PS00211">
    <property type="entry name" value="ABC_TRANSPORTER_1"/>
    <property type="match status" value="2"/>
</dbReference>
<name>A0A7C9TJD5_9BURK</name>
<dbReference type="InterPro" id="IPR050611">
    <property type="entry name" value="ABCF"/>
</dbReference>
<dbReference type="PANTHER" id="PTHR19211:SF14">
    <property type="entry name" value="ATP-BINDING CASSETTE SUB-FAMILY F MEMBER 1"/>
    <property type="match status" value="1"/>
</dbReference>
<evidence type="ECO:0000259" key="8">
    <source>
        <dbReference type="PROSITE" id="PS50893"/>
    </source>
</evidence>
<organism evidence="9 10">
    <name type="scientific">Ideonella livida</name>
    <dbReference type="NCBI Taxonomy" id="2707176"/>
    <lineage>
        <taxon>Bacteria</taxon>
        <taxon>Pseudomonadati</taxon>
        <taxon>Pseudomonadota</taxon>
        <taxon>Betaproteobacteria</taxon>
        <taxon>Burkholderiales</taxon>
        <taxon>Sphaerotilaceae</taxon>
        <taxon>Ideonella</taxon>
    </lineage>
</organism>
<evidence type="ECO:0000313" key="9">
    <source>
        <dbReference type="EMBL" id="NDY89586.1"/>
    </source>
</evidence>
<dbReference type="Gene3D" id="3.40.50.300">
    <property type="entry name" value="P-loop containing nucleotide triphosphate hydrolases"/>
    <property type="match status" value="2"/>
</dbReference>
<evidence type="ECO:0000256" key="6">
    <source>
        <dbReference type="ARBA" id="ARBA00069073"/>
    </source>
</evidence>
<comment type="similarity">
    <text evidence="5">Belongs to the ABC transporter superfamily. ABCF family. YheS subfamily.</text>
</comment>
<keyword evidence="4 9" id="KW-0067">ATP-binding</keyword>
<dbReference type="GO" id="GO:0016887">
    <property type="term" value="F:ATP hydrolysis activity"/>
    <property type="evidence" value="ECO:0007669"/>
    <property type="project" value="InterPro"/>
</dbReference>
<evidence type="ECO:0000256" key="4">
    <source>
        <dbReference type="ARBA" id="ARBA00022840"/>
    </source>
</evidence>
<dbReference type="Pfam" id="PF16326">
    <property type="entry name" value="ABC_tran_CTD"/>
    <property type="match status" value="1"/>
</dbReference>
<dbReference type="EMBL" id="JAAGOH010000001">
    <property type="protein sequence ID" value="NDY89586.1"/>
    <property type="molecule type" value="Genomic_DNA"/>
</dbReference>
<dbReference type="Proteomes" id="UP000484255">
    <property type="component" value="Unassembled WGS sequence"/>
</dbReference>
<dbReference type="InterPro" id="IPR032781">
    <property type="entry name" value="ABC_tran_Xtn"/>
</dbReference>
<keyword evidence="7" id="KW-0175">Coiled coil</keyword>
<dbReference type="InterPro" id="IPR003439">
    <property type="entry name" value="ABC_transporter-like_ATP-bd"/>
</dbReference>
<dbReference type="AlphaFoldDB" id="A0A7C9TJD5"/>
<dbReference type="InterPro" id="IPR027417">
    <property type="entry name" value="P-loop_NTPase"/>
</dbReference>
<reference evidence="9 10" key="1">
    <citation type="submission" date="2020-02" db="EMBL/GenBank/DDBJ databases">
        <title>Ideonella bacterium strain TBM-1.</title>
        <authorList>
            <person name="Chen W.-M."/>
        </authorList>
    </citation>
    <scope>NUCLEOTIDE SEQUENCE [LARGE SCALE GENOMIC DNA]</scope>
    <source>
        <strain evidence="9 10">TBM-1</strain>
    </source>
</reference>
<dbReference type="Pfam" id="PF00005">
    <property type="entry name" value="ABC_tran"/>
    <property type="match status" value="2"/>
</dbReference>
<evidence type="ECO:0000256" key="3">
    <source>
        <dbReference type="ARBA" id="ARBA00022741"/>
    </source>
</evidence>
<dbReference type="Gene3D" id="1.10.287.380">
    <property type="entry name" value="Valyl-tRNA synthetase, C-terminal domain"/>
    <property type="match status" value="1"/>
</dbReference>
<comment type="caution">
    <text evidence="9">The sequence shown here is derived from an EMBL/GenBank/DDBJ whole genome shotgun (WGS) entry which is preliminary data.</text>
</comment>
<evidence type="ECO:0000313" key="10">
    <source>
        <dbReference type="Proteomes" id="UP000484255"/>
    </source>
</evidence>
<dbReference type="RefSeq" id="WP_163455453.1">
    <property type="nucleotide sequence ID" value="NZ_JAAGOH010000001.1"/>
</dbReference>
<accession>A0A7C9TJD5</accession>
<feature type="coiled-coil region" evidence="7">
    <location>
        <begin position="606"/>
        <end position="671"/>
    </location>
</feature>
<keyword evidence="1" id="KW-0472">Membrane</keyword>
<dbReference type="Pfam" id="PF12848">
    <property type="entry name" value="ABC_tran_Xtn"/>
    <property type="match status" value="1"/>
</dbReference>
<gene>
    <name evidence="9" type="ORF">G3A44_00090</name>
</gene>
<evidence type="ECO:0000256" key="2">
    <source>
        <dbReference type="ARBA" id="ARBA00022737"/>
    </source>
</evidence>
<dbReference type="PROSITE" id="PS50893">
    <property type="entry name" value="ABC_TRANSPORTER_2"/>
    <property type="match status" value="2"/>
</dbReference>
<dbReference type="InterPro" id="IPR003593">
    <property type="entry name" value="AAA+_ATPase"/>
</dbReference>
<dbReference type="SUPFAM" id="SSF52540">
    <property type="entry name" value="P-loop containing nucleoside triphosphate hydrolases"/>
    <property type="match status" value="2"/>
</dbReference>
<keyword evidence="2" id="KW-0677">Repeat</keyword>
<dbReference type="InterPro" id="IPR032524">
    <property type="entry name" value="ABC_tran_C"/>
</dbReference>
<dbReference type="GO" id="GO:0003677">
    <property type="term" value="F:DNA binding"/>
    <property type="evidence" value="ECO:0007669"/>
    <property type="project" value="InterPro"/>
</dbReference>
<dbReference type="CDD" id="cd03221">
    <property type="entry name" value="ABCF_EF-3"/>
    <property type="match status" value="2"/>
</dbReference>
<keyword evidence="3" id="KW-0547">Nucleotide-binding</keyword>
<dbReference type="PANTHER" id="PTHR19211">
    <property type="entry name" value="ATP-BINDING TRANSPORT PROTEIN-RELATED"/>
    <property type="match status" value="1"/>
</dbReference>